<name>A0ABX4CJI6_FLAHY</name>
<comment type="caution">
    <text evidence="2">The sequence shown here is derived from an EMBL/GenBank/DDBJ whole genome shotgun (WGS) entry which is preliminary data.</text>
</comment>
<dbReference type="Pfam" id="PF24880">
    <property type="entry name" value="DUF7738"/>
    <property type="match status" value="1"/>
</dbReference>
<evidence type="ECO:0000259" key="1">
    <source>
        <dbReference type="Pfam" id="PF24880"/>
    </source>
</evidence>
<dbReference type="InterPro" id="IPR056640">
    <property type="entry name" value="DUF7738"/>
</dbReference>
<gene>
    <name evidence="2" type="ORF">B0A62_08845</name>
</gene>
<dbReference type="RefSeq" id="WP_051886104.1">
    <property type="nucleotide sequence ID" value="NZ_JPRM01000046.1"/>
</dbReference>
<protein>
    <recommendedName>
        <fullName evidence="1">DUF7738 domain-containing protein</fullName>
    </recommendedName>
</protein>
<dbReference type="EMBL" id="MUGY01000007">
    <property type="protein sequence ID" value="OXA95406.1"/>
    <property type="molecule type" value="Genomic_DNA"/>
</dbReference>
<dbReference type="Proteomes" id="UP000198424">
    <property type="component" value="Unassembled WGS sequence"/>
</dbReference>
<sequence length="265" mass="30947">MKIVKKIILLLYISIALQCKTSKKELKLETDFYISEHTITYKKQELPFGKPVAEWIKIFGKYSRVYHTSVYIWDDLGIYVSESDKNKNIDELHIFFMNLDSPLGQMGKLEEAKGRMSVEFVKERNHKDGWFPEKTDPDFYTDMLKNEKNGSGAPENFIYPFKIYAKPLNIEGAEVKAGMKVSDINKKRIEADLPVIKFYDADLNAKLEDGSTTTLTNGYFTTFSGFLTPEEQEKADFYNIMYRQTEGEIEYIRIVHDKGQEYYKY</sequence>
<evidence type="ECO:0000313" key="3">
    <source>
        <dbReference type="Proteomes" id="UP000198424"/>
    </source>
</evidence>
<accession>A0ABX4CJI6</accession>
<feature type="domain" description="DUF7738" evidence="1">
    <location>
        <begin position="32"/>
        <end position="183"/>
    </location>
</feature>
<keyword evidence="3" id="KW-1185">Reference proteome</keyword>
<organism evidence="2 3">
    <name type="scientific">Flavobacterium hydatis</name>
    <name type="common">Cytophaga aquatilis</name>
    <dbReference type="NCBI Taxonomy" id="991"/>
    <lineage>
        <taxon>Bacteria</taxon>
        <taxon>Pseudomonadati</taxon>
        <taxon>Bacteroidota</taxon>
        <taxon>Flavobacteriia</taxon>
        <taxon>Flavobacteriales</taxon>
        <taxon>Flavobacteriaceae</taxon>
        <taxon>Flavobacterium</taxon>
    </lineage>
</organism>
<reference evidence="2 3" key="1">
    <citation type="submission" date="2016-11" db="EMBL/GenBank/DDBJ databases">
        <title>Whole genomes of Flavobacteriaceae.</title>
        <authorList>
            <person name="Stine C."/>
            <person name="Li C."/>
            <person name="Tadesse D."/>
        </authorList>
    </citation>
    <scope>NUCLEOTIDE SEQUENCE [LARGE SCALE GENOMIC DNA]</scope>
    <source>
        <strain evidence="2 3">ATCC 29551</strain>
    </source>
</reference>
<evidence type="ECO:0000313" key="2">
    <source>
        <dbReference type="EMBL" id="OXA95406.1"/>
    </source>
</evidence>
<proteinExistence type="predicted"/>